<name>A0A7S3W3H0_EMIHU</name>
<dbReference type="InterPro" id="IPR051961">
    <property type="entry name" value="Fungal_Metabolite_Diox"/>
</dbReference>
<organism evidence="1">
    <name type="scientific">Emiliania huxleyi</name>
    <name type="common">Coccolithophore</name>
    <name type="synonym">Pontosphaera huxleyi</name>
    <dbReference type="NCBI Taxonomy" id="2903"/>
    <lineage>
        <taxon>Eukaryota</taxon>
        <taxon>Haptista</taxon>
        <taxon>Haptophyta</taxon>
        <taxon>Prymnesiophyceae</taxon>
        <taxon>Isochrysidales</taxon>
        <taxon>Noelaerhabdaceae</taxon>
        <taxon>Emiliania</taxon>
    </lineage>
</organism>
<dbReference type="Pfam" id="PF05721">
    <property type="entry name" value="PhyH"/>
    <property type="match status" value="1"/>
</dbReference>
<protein>
    <recommendedName>
        <fullName evidence="2">Phytanoyl-CoA dioxygenase</fullName>
    </recommendedName>
</protein>
<evidence type="ECO:0000313" key="1">
    <source>
        <dbReference type="EMBL" id="CAE0533081.1"/>
    </source>
</evidence>
<dbReference type="EMBL" id="HBIR01009722">
    <property type="protein sequence ID" value="CAE0533081.1"/>
    <property type="molecule type" value="Transcribed_RNA"/>
</dbReference>
<evidence type="ECO:0008006" key="2">
    <source>
        <dbReference type="Google" id="ProtNLM"/>
    </source>
</evidence>
<sequence>MRTAVARALAALEEVSVRLIGAPRPAIGAADPFAGLLPWDLTSAEALEVPAAETEYGSALLDFAGVCAIRRAVPPSLAARGGAAASALAAEVRRGVRRRGGDPDCPQVGFRFHEACQRGPGRVDLRGYQLDEEPFAAVGEVGGRAWLPLVRRVLGGDARLLWSGLVVTEPGTAAQRFHADAPPVPRAVWEEHGLLGGLPRATLPAHCLTVFVPLVDLRRGLNGPTAFLPGSHHGATAAAMAAEADEAGSSAGAGAAAHLEADAGDAILFDYRLFHAGGANCSAVRRPIQYFVYARPWYSDEVNFPGPERSLWPAEVQ</sequence>
<dbReference type="PANTHER" id="PTHR37563:SF2">
    <property type="entry name" value="PHYTANOYL-COA DIOXYGENASE FAMILY PROTEIN (AFU_ORTHOLOGUE AFUA_2G03330)"/>
    <property type="match status" value="1"/>
</dbReference>
<dbReference type="Gene3D" id="2.60.120.620">
    <property type="entry name" value="q2cbj1_9rhob like domain"/>
    <property type="match status" value="1"/>
</dbReference>
<accession>A0A7S3W3H0</accession>
<dbReference type="SUPFAM" id="SSF51197">
    <property type="entry name" value="Clavaminate synthase-like"/>
    <property type="match status" value="1"/>
</dbReference>
<proteinExistence type="predicted"/>
<gene>
    <name evidence="1" type="ORF">EHUX00137_LOCUS6837</name>
</gene>
<reference evidence="1" key="1">
    <citation type="submission" date="2021-01" db="EMBL/GenBank/DDBJ databases">
        <authorList>
            <person name="Corre E."/>
            <person name="Pelletier E."/>
            <person name="Niang G."/>
            <person name="Scheremetjew M."/>
            <person name="Finn R."/>
            <person name="Kale V."/>
            <person name="Holt S."/>
            <person name="Cochrane G."/>
            <person name="Meng A."/>
            <person name="Brown T."/>
            <person name="Cohen L."/>
        </authorList>
    </citation>
    <scope>NUCLEOTIDE SEQUENCE</scope>
    <source>
        <strain evidence="1">379</strain>
    </source>
</reference>
<dbReference type="AlphaFoldDB" id="A0A7S3W3H0"/>
<dbReference type="InterPro" id="IPR008775">
    <property type="entry name" value="Phytyl_CoA_dOase-like"/>
</dbReference>
<dbReference type="PANTHER" id="PTHR37563">
    <property type="entry name" value="PHYTANOYL-COA DIOXYGENASE FAMILY PROTEIN (AFU_ORTHOLOGUE AFUA_2G03330)"/>
    <property type="match status" value="1"/>
</dbReference>